<dbReference type="Proteomes" id="UP001328107">
    <property type="component" value="Unassembled WGS sequence"/>
</dbReference>
<evidence type="ECO:0000313" key="1">
    <source>
        <dbReference type="EMBL" id="GMR44997.1"/>
    </source>
</evidence>
<dbReference type="AlphaFoldDB" id="A0AAN5HXP4"/>
<organism evidence="1 2">
    <name type="scientific">Pristionchus mayeri</name>
    <dbReference type="NCBI Taxonomy" id="1317129"/>
    <lineage>
        <taxon>Eukaryota</taxon>
        <taxon>Metazoa</taxon>
        <taxon>Ecdysozoa</taxon>
        <taxon>Nematoda</taxon>
        <taxon>Chromadorea</taxon>
        <taxon>Rhabditida</taxon>
        <taxon>Rhabditina</taxon>
        <taxon>Diplogasteromorpha</taxon>
        <taxon>Diplogasteroidea</taxon>
        <taxon>Neodiplogasteridae</taxon>
        <taxon>Pristionchus</taxon>
    </lineage>
</organism>
<keyword evidence="2" id="KW-1185">Reference proteome</keyword>
<proteinExistence type="predicted"/>
<accession>A0AAN5HXP4</accession>
<evidence type="ECO:0000313" key="2">
    <source>
        <dbReference type="Proteomes" id="UP001328107"/>
    </source>
</evidence>
<name>A0AAN5HXP4_9BILA</name>
<feature type="non-terminal residue" evidence="1">
    <location>
        <position position="257"/>
    </location>
</feature>
<sequence>SIINFYLTLRAEKNITFITVLLQLRVNGKRGMILVDEASGGLEASLLEGATEVLATEPASLKNVGGLASSRVGVVKAAGCRVHVCAELLGVLAELVGEVAHACLKVGRGLGHVLHALELVEGLLESSVTKEIERLVRLNVVVGFRSSGTVLGEEVVEGHAAVVLSSQALVEVSASIAEVEDVVDALVSVVVNRLGEVEGVLPVKSSVESEDVVELGLASLHVVRDADCGVVLLGGRLGVLDGEFGGLLGQANRCDEL</sequence>
<feature type="non-terminal residue" evidence="1">
    <location>
        <position position="1"/>
    </location>
</feature>
<dbReference type="EMBL" id="BTRK01000004">
    <property type="protein sequence ID" value="GMR44997.1"/>
    <property type="molecule type" value="Genomic_DNA"/>
</dbReference>
<gene>
    <name evidence="1" type="ORF">PMAYCL1PPCAC_15192</name>
</gene>
<comment type="caution">
    <text evidence="1">The sequence shown here is derived from an EMBL/GenBank/DDBJ whole genome shotgun (WGS) entry which is preliminary data.</text>
</comment>
<protein>
    <submittedName>
        <fullName evidence="1">Uncharacterized protein</fullName>
    </submittedName>
</protein>
<reference evidence="2" key="1">
    <citation type="submission" date="2022-10" db="EMBL/GenBank/DDBJ databases">
        <title>Genome assembly of Pristionchus species.</title>
        <authorList>
            <person name="Yoshida K."/>
            <person name="Sommer R.J."/>
        </authorList>
    </citation>
    <scope>NUCLEOTIDE SEQUENCE [LARGE SCALE GENOMIC DNA]</scope>
    <source>
        <strain evidence="2">RS5460</strain>
    </source>
</reference>